<sequence>MLNIDPASYYILEMVVVVAGLGVFGIATHLQRGYFRFVPYIYMQLLTMIIIILTGLLTIGLSRFNSGNGIRIMLAVITAIPLAYVSFYLNNRIVGKYLNKKRDQGRKNRVGLQQIMISNANRKKENTIGNAVTKPKNEEWILLFTLVATAVLEEIIFRGILISYAFSQTYYLLFVIVILSLVSFCSAHIFFGSIHILAKLPLALCCLVSLIVFENLVGAILIHVIFNWRIWLKSEPGTLSYYFTVYKK</sequence>
<dbReference type="RefSeq" id="WP_256549685.1">
    <property type="nucleotide sequence ID" value="NZ_CP101751.1"/>
</dbReference>
<keyword evidence="1" id="KW-0812">Transmembrane</keyword>
<keyword evidence="3" id="KW-0482">Metalloprotease</keyword>
<reference evidence="3" key="1">
    <citation type="submission" date="2022-07" db="EMBL/GenBank/DDBJ databases">
        <title>Isolation, identification, and degradation of a PFOSA degrading strain from sewage treatment plant.</title>
        <authorList>
            <person name="Zhang L."/>
            <person name="Huo Y."/>
        </authorList>
    </citation>
    <scope>NUCLEOTIDE SEQUENCE</scope>
    <source>
        <strain evidence="3">C1</strain>
    </source>
</reference>
<dbReference type="Proteomes" id="UP001059844">
    <property type="component" value="Chromosome"/>
</dbReference>
<feature type="transmembrane region" description="Helical" evidence="1">
    <location>
        <begin position="40"/>
        <end position="64"/>
    </location>
</feature>
<accession>A0ABY5IRF3</accession>
<feature type="domain" description="CAAX prenyl protease 2/Lysostaphin resistance protein A-like" evidence="2">
    <location>
        <begin position="140"/>
        <end position="228"/>
    </location>
</feature>
<evidence type="ECO:0000259" key="2">
    <source>
        <dbReference type="Pfam" id="PF02517"/>
    </source>
</evidence>
<evidence type="ECO:0000256" key="1">
    <source>
        <dbReference type="SAM" id="Phobius"/>
    </source>
</evidence>
<protein>
    <submittedName>
        <fullName evidence="3">CPBP family intramembrane metalloprotease</fullName>
    </submittedName>
</protein>
<dbReference type="EMBL" id="CP101751">
    <property type="protein sequence ID" value="UUC44016.1"/>
    <property type="molecule type" value="Genomic_DNA"/>
</dbReference>
<feature type="transmembrane region" description="Helical" evidence="1">
    <location>
        <begin position="170"/>
        <end position="190"/>
    </location>
</feature>
<evidence type="ECO:0000313" key="4">
    <source>
        <dbReference type="Proteomes" id="UP001059844"/>
    </source>
</evidence>
<keyword evidence="1" id="KW-1133">Transmembrane helix</keyword>
<feature type="transmembrane region" description="Helical" evidence="1">
    <location>
        <begin position="202"/>
        <end position="226"/>
    </location>
</feature>
<keyword evidence="4" id="KW-1185">Reference proteome</keyword>
<keyword evidence="3" id="KW-0378">Hydrolase</keyword>
<proteinExistence type="predicted"/>
<dbReference type="Pfam" id="PF02517">
    <property type="entry name" value="Rce1-like"/>
    <property type="match status" value="1"/>
</dbReference>
<dbReference type="InterPro" id="IPR003675">
    <property type="entry name" value="Rce1/LyrA-like_dom"/>
</dbReference>
<keyword evidence="3" id="KW-0645">Protease</keyword>
<organism evidence="3 4">
    <name type="scientific">Flavobacterium cerinum</name>
    <dbReference type="NCBI Taxonomy" id="2502784"/>
    <lineage>
        <taxon>Bacteria</taxon>
        <taxon>Pseudomonadati</taxon>
        <taxon>Bacteroidota</taxon>
        <taxon>Flavobacteriia</taxon>
        <taxon>Flavobacteriales</taxon>
        <taxon>Flavobacteriaceae</taxon>
        <taxon>Flavobacterium</taxon>
    </lineage>
</organism>
<feature type="transmembrane region" description="Helical" evidence="1">
    <location>
        <begin position="6"/>
        <end position="28"/>
    </location>
</feature>
<dbReference type="GO" id="GO:0008237">
    <property type="term" value="F:metallopeptidase activity"/>
    <property type="evidence" value="ECO:0007669"/>
    <property type="project" value="UniProtKB-KW"/>
</dbReference>
<feature type="transmembrane region" description="Helical" evidence="1">
    <location>
        <begin position="70"/>
        <end position="90"/>
    </location>
</feature>
<evidence type="ECO:0000313" key="3">
    <source>
        <dbReference type="EMBL" id="UUC44016.1"/>
    </source>
</evidence>
<gene>
    <name evidence="3" type="ORF">NOX80_10265</name>
</gene>
<name>A0ABY5IRF3_9FLAO</name>
<feature type="transmembrane region" description="Helical" evidence="1">
    <location>
        <begin position="140"/>
        <end position="164"/>
    </location>
</feature>
<keyword evidence="1" id="KW-0472">Membrane</keyword>